<dbReference type="PIRSF" id="PIRSF004681">
    <property type="entry name" value="UCP004681"/>
    <property type="match status" value="1"/>
</dbReference>
<organism evidence="2">
    <name type="scientific">uncultured Chthoniobacterales bacterium</name>
    <dbReference type="NCBI Taxonomy" id="1836801"/>
    <lineage>
        <taxon>Bacteria</taxon>
        <taxon>Pseudomonadati</taxon>
        <taxon>Verrucomicrobiota</taxon>
        <taxon>Spartobacteria</taxon>
        <taxon>Chthoniobacterales</taxon>
        <taxon>environmental samples</taxon>
    </lineage>
</organism>
<proteinExistence type="inferred from homology"/>
<dbReference type="NCBIfam" id="TIGR00149">
    <property type="entry name" value="TIGR00149_YjbQ"/>
    <property type="match status" value="1"/>
</dbReference>
<dbReference type="SUPFAM" id="SSF111038">
    <property type="entry name" value="YjbQ-like"/>
    <property type="match status" value="1"/>
</dbReference>
<dbReference type="Gene3D" id="2.60.120.460">
    <property type="entry name" value="YjbQ-like"/>
    <property type="match status" value="1"/>
</dbReference>
<dbReference type="InterPro" id="IPR035917">
    <property type="entry name" value="YjbQ-like_sf"/>
</dbReference>
<dbReference type="Pfam" id="PF01894">
    <property type="entry name" value="YjbQ"/>
    <property type="match status" value="1"/>
</dbReference>
<dbReference type="PROSITE" id="PS01314">
    <property type="entry name" value="UPF0047"/>
    <property type="match status" value="1"/>
</dbReference>
<accession>A0A6J4HKH6</accession>
<dbReference type="EMBL" id="CADCTA010000043">
    <property type="protein sequence ID" value="CAA9223868.1"/>
    <property type="molecule type" value="Genomic_DNA"/>
</dbReference>
<reference evidence="2" key="1">
    <citation type="submission" date="2020-02" db="EMBL/GenBank/DDBJ databases">
        <authorList>
            <person name="Meier V. D."/>
        </authorList>
    </citation>
    <scope>NUCLEOTIDE SEQUENCE</scope>
    <source>
        <strain evidence="2">AVDCRST_MAG42</strain>
    </source>
</reference>
<dbReference type="PANTHER" id="PTHR30615:SF8">
    <property type="entry name" value="UPF0047 PROTEIN C4A8.02C"/>
    <property type="match status" value="1"/>
</dbReference>
<evidence type="ECO:0000256" key="1">
    <source>
        <dbReference type="ARBA" id="ARBA00005534"/>
    </source>
</evidence>
<protein>
    <submittedName>
        <fullName evidence="2">UPF0047 protein YjbQ</fullName>
    </submittedName>
</protein>
<sequence length="139" mass="15538">MILHNAQLEFRTTGKGTYEITDEVAAAVAKSGVDAGTVTVFVQHTSCSLIIMENAAPAARRDLEEYFDRLVPEATPYFEHTSEGADDMPSHIRMVLTRTSEVIPIANGRMQLGTWQGIFLFEHRRAPHRRRIIVTVVGQ</sequence>
<dbReference type="AlphaFoldDB" id="A0A6J4HKH6"/>
<comment type="similarity">
    <text evidence="1">Belongs to the UPF0047 family.</text>
</comment>
<evidence type="ECO:0000313" key="2">
    <source>
        <dbReference type="EMBL" id="CAA9223868.1"/>
    </source>
</evidence>
<gene>
    <name evidence="2" type="ORF">AVDCRST_MAG42-722</name>
</gene>
<dbReference type="PANTHER" id="PTHR30615">
    <property type="entry name" value="UNCHARACTERIZED PROTEIN YJBQ-RELATED"/>
    <property type="match status" value="1"/>
</dbReference>
<dbReference type="InterPro" id="IPR001602">
    <property type="entry name" value="UPF0047_YjbQ-like"/>
</dbReference>
<name>A0A6J4HKH6_9BACT</name>